<name>A0A9N9BA43_9GLOM</name>
<sequence length="220" mass="26122">MGRKYTKKITRAANIDPYENLAKFYERQVGFLEREKKRVIKFFNNNNIQGDNLSDKLARLQILIDEGETNRARIEELSNSLYKRDTEIETLKDTIKHLTKERDDYKNRCNILEVENKKVNQKIEEMNVDAERTERLHKQAIERARTNNRNLYEQQLAYSRQLTNQGLVRTAPVLQRTESVLNLESELEPLPAYRREEIELLGRFLYISDEANKTTENNEK</sequence>
<dbReference type="AlphaFoldDB" id="A0A9N9BA43"/>
<evidence type="ECO:0000313" key="3">
    <source>
        <dbReference type="Proteomes" id="UP000789396"/>
    </source>
</evidence>
<evidence type="ECO:0000313" key="2">
    <source>
        <dbReference type="EMBL" id="CAG8556752.1"/>
    </source>
</evidence>
<accession>A0A9N9BA43</accession>
<evidence type="ECO:0000256" key="1">
    <source>
        <dbReference type="SAM" id="Coils"/>
    </source>
</evidence>
<gene>
    <name evidence="2" type="ORF">RFULGI_LOCUS4884</name>
</gene>
<reference evidence="2" key="1">
    <citation type="submission" date="2021-06" db="EMBL/GenBank/DDBJ databases">
        <authorList>
            <person name="Kallberg Y."/>
            <person name="Tangrot J."/>
            <person name="Rosling A."/>
        </authorList>
    </citation>
    <scope>NUCLEOTIDE SEQUENCE</scope>
    <source>
        <strain evidence="2">IN212</strain>
    </source>
</reference>
<organism evidence="2 3">
    <name type="scientific">Racocetra fulgida</name>
    <dbReference type="NCBI Taxonomy" id="60492"/>
    <lineage>
        <taxon>Eukaryota</taxon>
        <taxon>Fungi</taxon>
        <taxon>Fungi incertae sedis</taxon>
        <taxon>Mucoromycota</taxon>
        <taxon>Glomeromycotina</taxon>
        <taxon>Glomeromycetes</taxon>
        <taxon>Diversisporales</taxon>
        <taxon>Gigasporaceae</taxon>
        <taxon>Racocetra</taxon>
    </lineage>
</organism>
<dbReference type="EMBL" id="CAJVPZ010005118">
    <property type="protein sequence ID" value="CAG8556752.1"/>
    <property type="molecule type" value="Genomic_DNA"/>
</dbReference>
<protein>
    <submittedName>
        <fullName evidence="2">1238_t:CDS:1</fullName>
    </submittedName>
</protein>
<keyword evidence="1" id="KW-0175">Coiled coil</keyword>
<dbReference type="OrthoDB" id="2422023at2759"/>
<proteinExistence type="predicted"/>
<dbReference type="Proteomes" id="UP000789396">
    <property type="component" value="Unassembled WGS sequence"/>
</dbReference>
<comment type="caution">
    <text evidence="2">The sequence shown here is derived from an EMBL/GenBank/DDBJ whole genome shotgun (WGS) entry which is preliminary data.</text>
</comment>
<feature type="coiled-coil region" evidence="1">
    <location>
        <begin position="57"/>
        <end position="143"/>
    </location>
</feature>
<keyword evidence="3" id="KW-1185">Reference proteome</keyword>